<dbReference type="GO" id="GO:0009097">
    <property type="term" value="P:isoleucine biosynthetic process"/>
    <property type="evidence" value="ECO:0007669"/>
    <property type="project" value="TreeGrafter"/>
</dbReference>
<keyword evidence="8" id="KW-1185">Reference proteome</keyword>
<dbReference type="Proteomes" id="UP000298781">
    <property type="component" value="Chromosome"/>
</dbReference>
<evidence type="ECO:0000256" key="3">
    <source>
        <dbReference type="RuleBase" id="RU362132"/>
    </source>
</evidence>
<dbReference type="Pfam" id="PF02776">
    <property type="entry name" value="TPP_enzyme_N"/>
    <property type="match status" value="1"/>
</dbReference>
<accession>A0A4D7BH19</accession>
<dbReference type="InterPro" id="IPR012000">
    <property type="entry name" value="Thiamin_PyroP_enz_cen_dom"/>
</dbReference>
<dbReference type="GO" id="GO:0005948">
    <property type="term" value="C:acetolactate synthase complex"/>
    <property type="evidence" value="ECO:0007669"/>
    <property type="project" value="TreeGrafter"/>
</dbReference>
<dbReference type="PANTHER" id="PTHR18968:SF120">
    <property type="entry name" value="ACETOLACTATE SYNTHASE LARGE SUBUNIT"/>
    <property type="match status" value="1"/>
</dbReference>
<dbReference type="InterPro" id="IPR029035">
    <property type="entry name" value="DHS-like_NAD/FAD-binding_dom"/>
</dbReference>
<feature type="domain" description="Thiamine pyrophosphate enzyme central" evidence="4">
    <location>
        <begin position="190"/>
        <end position="326"/>
    </location>
</feature>
<dbReference type="SUPFAM" id="SSF52467">
    <property type="entry name" value="DHS-like NAD/FAD-binding domain"/>
    <property type="match status" value="1"/>
</dbReference>
<dbReference type="CDD" id="cd07035">
    <property type="entry name" value="TPP_PYR_POX_like"/>
    <property type="match status" value="1"/>
</dbReference>
<sequence>MPTAGDVIVECLAAHGVDRIFCVPGESYLGLLDALHGRADIDTVVCRHESGAGFMALADARLSGRVGVACVSRGPGASNAAIAVHTAEQDGVPFILLVGQVASRDVRRTAFQEIDYGQMFGSIAKWTAEVTDPDRMAETMLRAIQVATSGQPGPVVVAVPEDVLTAETGSKAVSPQAPVKAAPDPADLATLHRWLSEARRPLVIAGANLDRPGGRQALLGFVEQWEVPAVVSFRNQDLMDNAHRLYAGDMGLANPPAQMALLRETDLLIVLGARLTDITTQGYTFPSLVRPDQRLVHIYPDHGVIGTHFAADLAIGCGAQAAIAALGPPPAPLVASRDRAWRERLKAEQQAIATPRRFQADDGVPFEDVVALIARDLPDDAIITLDAGTFAAPAYRIIPFRPPQRLLAPISGAMGFGVPAAVAAALREPARPVICLVGDGGFLMTGSELAVAIERRLPLKVIVSENRIYGSIRIHQERDYPGRVSGTSFANPDFELIGRAFGFNVTRIRSTGELAGLPAILARPGPEFVVVDTSVKAILPKPALAGRAAE</sequence>
<evidence type="ECO:0000259" key="6">
    <source>
        <dbReference type="Pfam" id="PF02776"/>
    </source>
</evidence>
<evidence type="ECO:0000313" key="7">
    <source>
        <dbReference type="EMBL" id="QCI67162.1"/>
    </source>
</evidence>
<evidence type="ECO:0000256" key="2">
    <source>
        <dbReference type="ARBA" id="ARBA00023052"/>
    </source>
</evidence>
<dbReference type="EMBL" id="CP039690">
    <property type="protein sequence ID" value="QCI67162.1"/>
    <property type="molecule type" value="Genomic_DNA"/>
</dbReference>
<dbReference type="OrthoDB" id="4494979at2"/>
<reference evidence="7 8" key="1">
    <citation type="submission" date="2019-04" db="EMBL/GenBank/DDBJ databases">
        <title>Phreatobacter aquaticus sp. nov.</title>
        <authorList>
            <person name="Choi A."/>
        </authorList>
    </citation>
    <scope>NUCLEOTIDE SEQUENCE [LARGE SCALE GENOMIC DNA]</scope>
    <source>
        <strain evidence="7 8">KCTC 52518</strain>
    </source>
</reference>
<dbReference type="Gene3D" id="3.40.50.1220">
    <property type="entry name" value="TPP-binding domain"/>
    <property type="match status" value="1"/>
</dbReference>
<dbReference type="InterPro" id="IPR012001">
    <property type="entry name" value="Thiamin_PyroP_enz_TPP-bd_dom"/>
</dbReference>
<keyword evidence="2 3" id="KW-0786">Thiamine pyrophosphate</keyword>
<dbReference type="GO" id="GO:0030976">
    <property type="term" value="F:thiamine pyrophosphate binding"/>
    <property type="evidence" value="ECO:0007669"/>
    <property type="project" value="InterPro"/>
</dbReference>
<dbReference type="CDD" id="cd00568">
    <property type="entry name" value="TPP_enzymes"/>
    <property type="match status" value="1"/>
</dbReference>
<keyword evidence="7" id="KW-0670">Pyruvate</keyword>
<dbReference type="NCBIfam" id="NF006052">
    <property type="entry name" value="PRK08199.1"/>
    <property type="match status" value="1"/>
</dbReference>
<gene>
    <name evidence="7" type="ORF">E8M01_24740</name>
</gene>
<dbReference type="Pfam" id="PF02775">
    <property type="entry name" value="TPP_enzyme_C"/>
    <property type="match status" value="1"/>
</dbReference>
<dbReference type="GO" id="GO:0050660">
    <property type="term" value="F:flavin adenine dinucleotide binding"/>
    <property type="evidence" value="ECO:0007669"/>
    <property type="project" value="TreeGrafter"/>
</dbReference>
<evidence type="ECO:0000256" key="1">
    <source>
        <dbReference type="ARBA" id="ARBA00007812"/>
    </source>
</evidence>
<dbReference type="PROSITE" id="PS00187">
    <property type="entry name" value="TPP_ENZYMES"/>
    <property type="match status" value="1"/>
</dbReference>
<dbReference type="KEGG" id="pstg:E8M01_24740"/>
<feature type="domain" description="Thiamine pyrophosphate enzyme TPP-binding" evidence="5">
    <location>
        <begin position="386"/>
        <end position="529"/>
    </location>
</feature>
<dbReference type="InterPro" id="IPR029061">
    <property type="entry name" value="THDP-binding"/>
</dbReference>
<name>A0A4D7BH19_9HYPH</name>
<dbReference type="RefSeq" id="WP_136962597.1">
    <property type="nucleotide sequence ID" value="NZ_CP039690.1"/>
</dbReference>
<dbReference type="InterPro" id="IPR011766">
    <property type="entry name" value="TPP_enzyme_TPP-bd"/>
</dbReference>
<organism evidence="7 8">
    <name type="scientific">Phreatobacter stygius</name>
    <dbReference type="NCBI Taxonomy" id="1940610"/>
    <lineage>
        <taxon>Bacteria</taxon>
        <taxon>Pseudomonadati</taxon>
        <taxon>Pseudomonadota</taxon>
        <taxon>Alphaproteobacteria</taxon>
        <taxon>Hyphomicrobiales</taxon>
        <taxon>Phreatobacteraceae</taxon>
        <taxon>Phreatobacter</taxon>
    </lineage>
</organism>
<dbReference type="Pfam" id="PF00205">
    <property type="entry name" value="TPP_enzyme_M"/>
    <property type="match status" value="1"/>
</dbReference>
<proteinExistence type="inferred from homology"/>
<feature type="domain" description="Thiamine pyrophosphate enzyme N-terminal TPP-binding" evidence="6">
    <location>
        <begin position="3"/>
        <end position="117"/>
    </location>
</feature>
<dbReference type="GO" id="GO:0000287">
    <property type="term" value="F:magnesium ion binding"/>
    <property type="evidence" value="ECO:0007669"/>
    <property type="project" value="InterPro"/>
</dbReference>
<dbReference type="Gene3D" id="3.40.50.970">
    <property type="match status" value="2"/>
</dbReference>
<dbReference type="PANTHER" id="PTHR18968">
    <property type="entry name" value="THIAMINE PYROPHOSPHATE ENZYMES"/>
    <property type="match status" value="1"/>
</dbReference>
<dbReference type="InterPro" id="IPR000399">
    <property type="entry name" value="TPP-bd_CS"/>
</dbReference>
<comment type="similarity">
    <text evidence="1 3">Belongs to the TPP enzyme family.</text>
</comment>
<dbReference type="SUPFAM" id="SSF52518">
    <property type="entry name" value="Thiamin diphosphate-binding fold (THDP-binding)"/>
    <property type="match status" value="2"/>
</dbReference>
<dbReference type="GO" id="GO:0003984">
    <property type="term" value="F:acetolactate synthase activity"/>
    <property type="evidence" value="ECO:0007669"/>
    <property type="project" value="TreeGrafter"/>
</dbReference>
<evidence type="ECO:0000259" key="5">
    <source>
        <dbReference type="Pfam" id="PF02775"/>
    </source>
</evidence>
<dbReference type="InterPro" id="IPR045229">
    <property type="entry name" value="TPP_enz"/>
</dbReference>
<dbReference type="FunFam" id="3.40.50.970:FF:000007">
    <property type="entry name" value="Acetolactate synthase"/>
    <property type="match status" value="1"/>
</dbReference>
<evidence type="ECO:0000313" key="8">
    <source>
        <dbReference type="Proteomes" id="UP000298781"/>
    </source>
</evidence>
<dbReference type="AlphaFoldDB" id="A0A4D7BH19"/>
<protein>
    <submittedName>
        <fullName evidence="7">Pyruvate decarboxylase</fullName>
    </submittedName>
</protein>
<evidence type="ECO:0000259" key="4">
    <source>
        <dbReference type="Pfam" id="PF00205"/>
    </source>
</evidence>
<dbReference type="GO" id="GO:0009099">
    <property type="term" value="P:L-valine biosynthetic process"/>
    <property type="evidence" value="ECO:0007669"/>
    <property type="project" value="TreeGrafter"/>
</dbReference>